<evidence type="ECO:0000313" key="1">
    <source>
        <dbReference type="EMBL" id="OYD07795.1"/>
    </source>
</evidence>
<gene>
    <name evidence="1" type="ORF">CHM34_10050</name>
</gene>
<accession>A0A235B875</accession>
<dbReference type="AlphaFoldDB" id="A0A235B875"/>
<dbReference type="RefSeq" id="WP_094264465.1">
    <property type="nucleotide sequence ID" value="NZ_NOWF01000005.1"/>
</dbReference>
<protein>
    <submittedName>
        <fullName evidence="1">Uncharacterized protein</fullName>
    </submittedName>
</protein>
<evidence type="ECO:0000313" key="2">
    <source>
        <dbReference type="Proteomes" id="UP000215459"/>
    </source>
</evidence>
<keyword evidence="2" id="KW-1185">Reference proteome</keyword>
<proteinExistence type="predicted"/>
<comment type="caution">
    <text evidence="1">The sequence shown here is derived from an EMBL/GenBank/DDBJ whole genome shotgun (WGS) entry which is preliminary data.</text>
</comment>
<dbReference type="EMBL" id="NOWF01000005">
    <property type="protein sequence ID" value="OYD07795.1"/>
    <property type="molecule type" value="Genomic_DNA"/>
</dbReference>
<sequence>MPCWIYWAKLYNTRFQARCLAARMQEDWWIYGYESPAEVEVFQSKRGRYGVRYIWESPALLQSNKKNQKKFR</sequence>
<dbReference type="Proteomes" id="UP000215459">
    <property type="component" value="Unassembled WGS sequence"/>
</dbReference>
<name>A0A235B875_9BACL</name>
<organism evidence="1 2">
    <name type="scientific">Paludifilum halophilum</name>
    <dbReference type="NCBI Taxonomy" id="1642702"/>
    <lineage>
        <taxon>Bacteria</taxon>
        <taxon>Bacillati</taxon>
        <taxon>Bacillota</taxon>
        <taxon>Bacilli</taxon>
        <taxon>Bacillales</taxon>
        <taxon>Thermoactinomycetaceae</taxon>
        <taxon>Paludifilum</taxon>
    </lineage>
</organism>
<reference evidence="1 2" key="1">
    <citation type="submission" date="2017-07" db="EMBL/GenBank/DDBJ databases">
        <title>The genome sequence of Paludifilum halophilum highlights mechanisms for microbial adaptation to high salt environemnts.</title>
        <authorList>
            <person name="Belbahri L."/>
        </authorList>
    </citation>
    <scope>NUCLEOTIDE SEQUENCE [LARGE SCALE GENOMIC DNA]</scope>
    <source>
        <strain evidence="1 2">DSM 102817</strain>
    </source>
</reference>
<dbReference type="OrthoDB" id="2376918at2"/>